<dbReference type="EMBL" id="AE009948">
    <property type="protein sequence ID" value="AAM99123.1"/>
    <property type="molecule type" value="Genomic_DNA"/>
</dbReference>
<feature type="region of interest" description="Disordered" evidence="1">
    <location>
        <begin position="1"/>
        <end position="33"/>
    </location>
</feature>
<gene>
    <name evidence="2" type="ordered locus">SAG0216</name>
</gene>
<reference evidence="2 3" key="1">
    <citation type="journal article" date="2002" name="Proc. Natl. Acad. Sci. U.S.A.">
        <title>Complete genome sequence and comparative genomic analysis of an emerging human pathogen, serotype V Streptococcus agalactiae.</title>
        <authorList>
            <person name="Tettelin H."/>
            <person name="Masignani V."/>
            <person name="Cieslewicz M.J."/>
            <person name="Eisen J.A."/>
            <person name="Peterson S."/>
            <person name="Wessels M.R."/>
            <person name="Paulsen I.T."/>
            <person name="Nelson K.E."/>
            <person name="Margarit I."/>
            <person name="Read T.D."/>
            <person name="Madoff L.C."/>
            <person name="Wolf A.M."/>
            <person name="Beanan M.J."/>
            <person name="Brinkac L.M."/>
            <person name="Daugherty S.C."/>
            <person name="DeBoy R.T."/>
            <person name="Durkin S."/>
            <person name="Kolonay J.F."/>
            <person name="Umayam L.A."/>
            <person name="Madupu R."/>
            <person name="Lewis M.R."/>
            <person name="Radune D."/>
            <person name="Fedorova N.B."/>
            <person name="Scanlan D."/>
            <person name="Khouri H."/>
            <person name="Mulligan S."/>
            <person name="Carty H.A."/>
            <person name="Cline R.T."/>
            <person name="Gill J."/>
            <person name="Scarselli M."/>
            <person name="Mora M."/>
            <person name="Iacobini E.T."/>
            <person name="Brettoni C."/>
            <person name="Galli G."/>
            <person name="Mariani M."/>
            <person name="Vegni F."/>
            <person name="Maione D."/>
            <person name="Rinaudo D."/>
            <person name="Rappuoli R."/>
            <person name="Telford J.L."/>
            <person name="Kasper D.L."/>
            <person name="Grandi G."/>
            <person name="Fraser C.M."/>
        </authorList>
    </citation>
    <scope>NUCLEOTIDE SEQUENCE [LARGE SCALE GENOMIC DNA]</scope>
    <source>
        <strain evidence="3">ATCC BAA-611 / 2603 V/R</strain>
    </source>
</reference>
<keyword evidence="3" id="KW-1185">Reference proteome</keyword>
<evidence type="ECO:0000256" key="1">
    <source>
        <dbReference type="SAM" id="MobiDB-lite"/>
    </source>
</evidence>
<dbReference type="AlphaFoldDB" id="Q8E1Y5"/>
<accession>Q8E1Y5</accession>
<evidence type="ECO:0000313" key="3">
    <source>
        <dbReference type="Proteomes" id="UP000000821"/>
    </source>
</evidence>
<dbReference type="KEGG" id="sag:SAG0216"/>
<name>Q8E1Y5_STRA5</name>
<proteinExistence type="predicted"/>
<evidence type="ECO:0000313" key="2">
    <source>
        <dbReference type="EMBL" id="AAM99123.1"/>
    </source>
</evidence>
<feature type="compositionally biased region" description="Basic residues" evidence="1">
    <location>
        <begin position="8"/>
        <end position="23"/>
    </location>
</feature>
<organism evidence="2 3">
    <name type="scientific">Streptococcus agalactiae serotype V (strain ATCC BAA-611 / 2603 V/R)</name>
    <dbReference type="NCBI Taxonomy" id="208435"/>
    <lineage>
        <taxon>Bacteria</taxon>
        <taxon>Bacillati</taxon>
        <taxon>Bacillota</taxon>
        <taxon>Bacilli</taxon>
        <taxon>Lactobacillales</taxon>
        <taxon>Streptococcaceae</taxon>
        <taxon>Streptococcus</taxon>
    </lineage>
</organism>
<sequence>MEKFFRNGIKKGIKSKKRQKKHLARDLQNACNR</sequence>
<protein>
    <submittedName>
        <fullName evidence="2">Uncharacterized protein</fullName>
    </submittedName>
</protein>
<dbReference type="HOGENOM" id="CLU_3383953_0_0_9"/>
<dbReference type="Proteomes" id="UP000000821">
    <property type="component" value="Chromosome"/>
</dbReference>